<dbReference type="Proteomes" id="UP001565243">
    <property type="component" value="Unassembled WGS sequence"/>
</dbReference>
<dbReference type="CDD" id="cd00093">
    <property type="entry name" value="HTH_XRE"/>
    <property type="match status" value="1"/>
</dbReference>
<comment type="caution">
    <text evidence="5">The sequence shown here is derived from an EMBL/GenBank/DDBJ whole genome shotgun (WGS) entry which is preliminary data.</text>
</comment>
<organism evidence="5 6">
    <name type="scientific">Erwinia aeris</name>
    <dbReference type="NCBI Taxonomy" id="3239803"/>
    <lineage>
        <taxon>Bacteria</taxon>
        <taxon>Pseudomonadati</taxon>
        <taxon>Pseudomonadota</taxon>
        <taxon>Gammaproteobacteria</taxon>
        <taxon>Enterobacterales</taxon>
        <taxon>Erwiniaceae</taxon>
        <taxon>Erwinia</taxon>
    </lineage>
</organism>
<dbReference type="RefSeq" id="WP_253459939.1">
    <property type="nucleotide sequence ID" value="NZ_JBGFFX010000006.1"/>
</dbReference>
<keyword evidence="3" id="KW-0804">Transcription</keyword>
<name>A0ABV4E7W6_9GAMM</name>
<dbReference type="SUPFAM" id="SSF47413">
    <property type="entry name" value="lambda repressor-like DNA-binding domains"/>
    <property type="match status" value="1"/>
</dbReference>
<dbReference type="Gene3D" id="1.10.260.40">
    <property type="entry name" value="lambda repressor-like DNA-binding domains"/>
    <property type="match status" value="1"/>
</dbReference>
<keyword evidence="1" id="KW-0805">Transcription regulation</keyword>
<dbReference type="PROSITE" id="PS50943">
    <property type="entry name" value="HTH_CROC1"/>
    <property type="match status" value="1"/>
</dbReference>
<dbReference type="EMBL" id="JBGFFX010000006">
    <property type="protein sequence ID" value="MEY8771012.1"/>
    <property type="molecule type" value="Genomic_DNA"/>
</dbReference>
<dbReference type="InterPro" id="IPR032758">
    <property type="entry name" value="MqsA/HigA-2"/>
</dbReference>
<feature type="domain" description="HTH cro/C1-type" evidence="4">
    <location>
        <begin position="56"/>
        <end position="109"/>
    </location>
</feature>
<dbReference type="InterPro" id="IPR001387">
    <property type="entry name" value="Cro/C1-type_HTH"/>
</dbReference>
<dbReference type="PANTHER" id="PTHR36511:SF4">
    <property type="entry name" value="ANTITOXIN MQSA"/>
    <property type="match status" value="1"/>
</dbReference>
<keyword evidence="2" id="KW-0238">DNA-binding</keyword>
<evidence type="ECO:0000256" key="2">
    <source>
        <dbReference type="ARBA" id="ARBA00023125"/>
    </source>
</evidence>
<proteinExistence type="predicted"/>
<evidence type="ECO:0000256" key="1">
    <source>
        <dbReference type="ARBA" id="ARBA00023015"/>
    </source>
</evidence>
<dbReference type="InterPro" id="IPR010982">
    <property type="entry name" value="Lambda_DNA-bd_dom_sf"/>
</dbReference>
<accession>A0ABV4E7W6</accession>
<evidence type="ECO:0000313" key="5">
    <source>
        <dbReference type="EMBL" id="MEY8771012.1"/>
    </source>
</evidence>
<dbReference type="SMART" id="SM00530">
    <property type="entry name" value="HTH_XRE"/>
    <property type="match status" value="1"/>
</dbReference>
<protein>
    <submittedName>
        <fullName evidence="5">Helix-turn-helix domain-containing protein</fullName>
    </submittedName>
</protein>
<reference evidence="5 6" key="1">
    <citation type="submission" date="2024-07" db="EMBL/GenBank/DDBJ databases">
        <authorList>
            <person name="Hebao G."/>
        </authorList>
    </citation>
    <scope>NUCLEOTIDE SEQUENCE [LARGE SCALE GENOMIC DNA]</scope>
    <source>
        <strain evidence="5 6">ACCC 02193</strain>
    </source>
</reference>
<evidence type="ECO:0000256" key="3">
    <source>
        <dbReference type="ARBA" id="ARBA00023163"/>
    </source>
</evidence>
<keyword evidence="6" id="KW-1185">Reference proteome</keyword>
<dbReference type="Pfam" id="PF15731">
    <property type="entry name" value="MqsA_antitoxin"/>
    <property type="match status" value="1"/>
</dbReference>
<dbReference type="PANTHER" id="PTHR36511">
    <property type="entry name" value="MERR FAMILY BACTERIAL REGULATORY PROTEIN"/>
    <property type="match status" value="1"/>
</dbReference>
<dbReference type="InterPro" id="IPR052359">
    <property type="entry name" value="HTH-type_reg/antitoxin"/>
</dbReference>
<evidence type="ECO:0000313" key="6">
    <source>
        <dbReference type="Proteomes" id="UP001565243"/>
    </source>
</evidence>
<evidence type="ECO:0000259" key="4">
    <source>
        <dbReference type="PROSITE" id="PS50943"/>
    </source>
</evidence>
<sequence length="112" mass="12352">MKTKPAELHEMLDDAKELQALGLMSNNDVQEIAARVSLREFRQRIAAVRTMSASEIKAVRARWGLTQATLAYTLGMTVDSVSKWERGEITPSGPVLRILNTLAVKGPDVFAI</sequence>
<gene>
    <name evidence="5" type="ORF">AB6T85_11330</name>
</gene>